<name>A0AAW1WP64_RUBAR</name>
<dbReference type="FunFam" id="2.80.10.50:FF:000067">
    <property type="entry name" value="BnaC05g19630D protein"/>
    <property type="match status" value="1"/>
</dbReference>
<dbReference type="AlphaFoldDB" id="A0AAW1WP64"/>
<dbReference type="PANTHER" id="PTHR31205">
    <property type="entry name" value="ACTIN CROSS-LINKING PROTEIN (DUF569)"/>
    <property type="match status" value="1"/>
</dbReference>
<feature type="domain" description="DUF569" evidence="2">
    <location>
        <begin position="1"/>
        <end position="141"/>
    </location>
</feature>
<dbReference type="InterPro" id="IPR054726">
    <property type="entry name" value="Ubiq_DUF569-assoc"/>
</dbReference>
<dbReference type="EMBL" id="JBEDUW010000006">
    <property type="protein sequence ID" value="KAK9925142.1"/>
    <property type="molecule type" value="Genomic_DNA"/>
</dbReference>
<comment type="caution">
    <text evidence="4">The sequence shown here is derived from an EMBL/GenBank/DDBJ whole genome shotgun (WGS) entry which is preliminary data.</text>
</comment>
<dbReference type="Proteomes" id="UP001457282">
    <property type="component" value="Unassembled WGS sequence"/>
</dbReference>
<reference evidence="4 5" key="1">
    <citation type="journal article" date="2023" name="G3 (Bethesda)">
        <title>A chromosome-length genome assembly and annotation of blackberry (Rubus argutus, cv. 'Hillquist').</title>
        <authorList>
            <person name="Bruna T."/>
            <person name="Aryal R."/>
            <person name="Dudchenko O."/>
            <person name="Sargent D.J."/>
            <person name="Mead D."/>
            <person name="Buti M."/>
            <person name="Cavallini A."/>
            <person name="Hytonen T."/>
            <person name="Andres J."/>
            <person name="Pham M."/>
            <person name="Weisz D."/>
            <person name="Mascagni F."/>
            <person name="Usai G."/>
            <person name="Natali L."/>
            <person name="Bassil N."/>
            <person name="Fernandez G.E."/>
            <person name="Lomsadze A."/>
            <person name="Armour M."/>
            <person name="Olukolu B."/>
            <person name="Poorten T."/>
            <person name="Britton C."/>
            <person name="Davik J."/>
            <person name="Ashrafi H."/>
            <person name="Aiden E.L."/>
            <person name="Borodovsky M."/>
            <person name="Worthington M."/>
        </authorList>
    </citation>
    <scope>NUCLEOTIDE SEQUENCE [LARGE SCALE GENOMIC DNA]</scope>
    <source>
        <strain evidence="4">PI 553951</strain>
    </source>
</reference>
<dbReference type="InterPro" id="IPR007679">
    <property type="entry name" value="DUF569"/>
</dbReference>
<evidence type="ECO:0000259" key="3">
    <source>
        <dbReference type="Pfam" id="PF22932"/>
    </source>
</evidence>
<evidence type="ECO:0000313" key="4">
    <source>
        <dbReference type="EMBL" id="KAK9925142.1"/>
    </source>
</evidence>
<evidence type="ECO:0000256" key="1">
    <source>
        <dbReference type="SAM" id="MobiDB-lite"/>
    </source>
</evidence>
<proteinExistence type="predicted"/>
<dbReference type="SUPFAM" id="SSF50405">
    <property type="entry name" value="Actin-crosslinking proteins"/>
    <property type="match status" value="1"/>
</dbReference>
<dbReference type="Pfam" id="PF22932">
    <property type="entry name" value="Ubiq_DUF_assoc"/>
    <property type="match status" value="1"/>
</dbReference>
<feature type="compositionally biased region" description="Low complexity" evidence="1">
    <location>
        <begin position="185"/>
        <end position="196"/>
    </location>
</feature>
<feature type="region of interest" description="Disordered" evidence="1">
    <location>
        <begin position="154"/>
        <end position="218"/>
    </location>
</feature>
<dbReference type="Pfam" id="PF04601">
    <property type="entry name" value="DUF569"/>
    <property type="match status" value="1"/>
</dbReference>
<gene>
    <name evidence="4" type="ORF">M0R45_033479</name>
</gene>
<keyword evidence="5" id="KW-1185">Reference proteome</keyword>
<dbReference type="CDD" id="cd23340">
    <property type="entry name" value="beta-trefoil_FSCN_ACP-like"/>
    <property type="match status" value="1"/>
</dbReference>
<evidence type="ECO:0008006" key="6">
    <source>
        <dbReference type="Google" id="ProtNLM"/>
    </source>
</evidence>
<evidence type="ECO:0000259" key="2">
    <source>
        <dbReference type="Pfam" id="PF04601"/>
    </source>
</evidence>
<organism evidence="4 5">
    <name type="scientific">Rubus argutus</name>
    <name type="common">Southern blackberry</name>
    <dbReference type="NCBI Taxonomy" id="59490"/>
    <lineage>
        <taxon>Eukaryota</taxon>
        <taxon>Viridiplantae</taxon>
        <taxon>Streptophyta</taxon>
        <taxon>Embryophyta</taxon>
        <taxon>Tracheophyta</taxon>
        <taxon>Spermatophyta</taxon>
        <taxon>Magnoliopsida</taxon>
        <taxon>eudicotyledons</taxon>
        <taxon>Gunneridae</taxon>
        <taxon>Pentapetalae</taxon>
        <taxon>rosids</taxon>
        <taxon>fabids</taxon>
        <taxon>Rosales</taxon>
        <taxon>Rosaceae</taxon>
        <taxon>Rosoideae</taxon>
        <taxon>Rosoideae incertae sedis</taxon>
        <taxon>Rubus</taxon>
    </lineage>
</organism>
<dbReference type="PANTHER" id="PTHR31205:SF77">
    <property type="entry name" value="CROSS-LINKING PROTEIN, PUTATIVE (DUF569)-RELATED"/>
    <property type="match status" value="1"/>
</dbReference>
<accession>A0AAW1WP64</accession>
<feature type="compositionally biased region" description="Pro residues" evidence="1">
    <location>
        <begin position="168"/>
        <end position="184"/>
    </location>
</feature>
<evidence type="ECO:0000313" key="5">
    <source>
        <dbReference type="Proteomes" id="UP001457282"/>
    </source>
</evidence>
<dbReference type="Gene3D" id="2.80.10.50">
    <property type="match status" value="1"/>
</dbReference>
<protein>
    <recommendedName>
        <fullName evidence="6">DUF569 domain-containing protein</fullName>
    </recommendedName>
</protein>
<dbReference type="InterPro" id="IPR008999">
    <property type="entry name" value="Actin-crosslinking"/>
</dbReference>
<feature type="domain" description="DUF569" evidence="3">
    <location>
        <begin position="223"/>
        <end position="301"/>
    </location>
</feature>
<sequence length="307" mass="34827">MEIFKRARVVRFRSHHDKYLLAEDDEESVCQDRDGTGRNARWMVEVVENAKTLHFKSCYGKYLTASNMPFRLGLRGKKVIQTLPKRLDSSLEWEPIRDGYQVRLKTPYGQFLRANGGLPPWRNSITHDVPHRTAKQDWVLWDIDVVEIRIESPEHPSSDVAQPTPAVAQPPPFVAQAPPPPPPELLSETSEPSSPSKIELRSPRIPSQESRESVDHGSLMKNGRMIYYHVADDKGDVHDDGTQGVSFSFKGSGVEELKKKFKEETGLEEFDVCSRNPLNGQLYPLRLHLPPNNHDMHVVVVPLLSQG</sequence>